<dbReference type="NCBIfam" id="TIGR00401">
    <property type="entry name" value="msrA"/>
    <property type="match status" value="1"/>
</dbReference>
<evidence type="ECO:0000256" key="3">
    <source>
        <dbReference type="ARBA" id="ARBA00048782"/>
    </source>
</evidence>
<evidence type="ECO:0000256" key="1">
    <source>
        <dbReference type="ARBA" id="ARBA00023002"/>
    </source>
</evidence>
<keyword evidence="8" id="KW-1185">Reference proteome</keyword>
<comment type="catalytic activity">
    <reaction evidence="2 4">
        <text>L-methionyl-[protein] + [thioredoxin]-disulfide + H2O = L-methionyl-(S)-S-oxide-[protein] + [thioredoxin]-dithiol</text>
        <dbReference type="Rhea" id="RHEA:14217"/>
        <dbReference type="Rhea" id="RHEA-COMP:10698"/>
        <dbReference type="Rhea" id="RHEA-COMP:10700"/>
        <dbReference type="Rhea" id="RHEA-COMP:12313"/>
        <dbReference type="Rhea" id="RHEA-COMP:12315"/>
        <dbReference type="ChEBI" id="CHEBI:15377"/>
        <dbReference type="ChEBI" id="CHEBI:16044"/>
        <dbReference type="ChEBI" id="CHEBI:29950"/>
        <dbReference type="ChEBI" id="CHEBI:44120"/>
        <dbReference type="ChEBI" id="CHEBI:50058"/>
        <dbReference type="EC" id="1.8.4.11"/>
    </reaction>
</comment>
<proteinExistence type="inferred from homology"/>
<evidence type="ECO:0000256" key="4">
    <source>
        <dbReference type="HAMAP-Rule" id="MF_01401"/>
    </source>
</evidence>
<sequence length="220" mass="24457">MKRIHLYALSLLLLAGCAQGQSNDHSPAKLPSLKPGEAVATFAGGCFWALEEGMNQLKGVHEVISGYAGGNVKNPTYEQVGTDETGHAESVQVYYDPKVISYSQLLDAFFAGHDPTTLNRQGPDVGRDYRSVAFYRTPEEKAEIQEAIKRTNDSKHYANRVVTEVTPITVFYPAENYHQNYFALHPNQPYIQSVSLPKVEKLRKAMVGHLKNNTALTMLE</sequence>
<dbReference type="KEGG" id="sfol:H3H32_22790"/>
<comment type="function">
    <text evidence="4">Has an important function as a repair enzyme for proteins that have been inactivated by oxidation. Catalyzes the reversible oxidation-reduction of methionine sulfoxide in proteins to methionine.</text>
</comment>
<feature type="active site" evidence="4">
    <location>
        <position position="46"/>
    </location>
</feature>
<protein>
    <recommendedName>
        <fullName evidence="4">Peptide methionine sulfoxide reductase MsrA</fullName>
        <shortName evidence="4">Protein-methionine-S-oxide reductase</shortName>
        <ecNumber evidence="4">1.8.4.11</ecNumber>
    </recommendedName>
    <alternativeName>
        <fullName evidence="4">Peptide-methionine (S)-S-oxide reductase</fullName>
        <shortName evidence="4">Peptide Met(O) reductase</shortName>
    </alternativeName>
</protein>
<organism evidence="7 8">
    <name type="scientific">Spirosoma foliorum</name>
    <dbReference type="NCBI Taxonomy" id="2710596"/>
    <lineage>
        <taxon>Bacteria</taxon>
        <taxon>Pseudomonadati</taxon>
        <taxon>Bacteroidota</taxon>
        <taxon>Cytophagia</taxon>
        <taxon>Cytophagales</taxon>
        <taxon>Cytophagaceae</taxon>
        <taxon>Spirosoma</taxon>
    </lineage>
</organism>
<reference evidence="7 8" key="1">
    <citation type="submission" date="2020-07" db="EMBL/GenBank/DDBJ databases">
        <title>Spirosoma foliorum sp. nov., isolated from the leaves on the Nejang mountain Korea, Republic of.</title>
        <authorList>
            <person name="Ho H."/>
            <person name="Lee Y.-J."/>
            <person name="Nurcahyanto D.-A."/>
            <person name="Kim S.-G."/>
        </authorList>
    </citation>
    <scope>NUCLEOTIDE SEQUENCE [LARGE SCALE GENOMIC DNA]</scope>
    <source>
        <strain evidence="7 8">PL0136</strain>
    </source>
</reference>
<dbReference type="EMBL" id="CP059732">
    <property type="protein sequence ID" value="QMW00802.1"/>
    <property type="molecule type" value="Genomic_DNA"/>
</dbReference>
<evidence type="ECO:0000256" key="5">
    <source>
        <dbReference type="SAM" id="SignalP"/>
    </source>
</evidence>
<feature type="chain" id="PRO_5028981317" description="Peptide methionine sulfoxide reductase MsrA" evidence="5">
    <location>
        <begin position="21"/>
        <end position="220"/>
    </location>
</feature>
<dbReference type="RefSeq" id="WP_182457916.1">
    <property type="nucleotide sequence ID" value="NZ_CP059732.1"/>
</dbReference>
<dbReference type="Pfam" id="PF01625">
    <property type="entry name" value="PMSR"/>
    <property type="match status" value="1"/>
</dbReference>
<evidence type="ECO:0000259" key="6">
    <source>
        <dbReference type="Pfam" id="PF01625"/>
    </source>
</evidence>
<dbReference type="HAMAP" id="MF_01401">
    <property type="entry name" value="MsrA"/>
    <property type="match status" value="1"/>
</dbReference>
<keyword evidence="1 4" id="KW-0560">Oxidoreductase</keyword>
<dbReference type="PROSITE" id="PS51257">
    <property type="entry name" value="PROKAR_LIPOPROTEIN"/>
    <property type="match status" value="1"/>
</dbReference>
<dbReference type="SUPFAM" id="SSF55068">
    <property type="entry name" value="Peptide methionine sulfoxide reductase"/>
    <property type="match status" value="1"/>
</dbReference>
<accession>A0A7G5GPL0</accession>
<name>A0A7G5GPL0_9BACT</name>
<dbReference type="Proteomes" id="UP000515369">
    <property type="component" value="Chromosome"/>
</dbReference>
<comment type="similarity">
    <text evidence="4">Belongs to the MsrA Met sulfoxide reductase family.</text>
</comment>
<evidence type="ECO:0000313" key="7">
    <source>
        <dbReference type="EMBL" id="QMW00802.1"/>
    </source>
</evidence>
<evidence type="ECO:0000313" key="8">
    <source>
        <dbReference type="Proteomes" id="UP000515369"/>
    </source>
</evidence>
<feature type="domain" description="Peptide methionine sulphoxide reductase MsrA" evidence="6">
    <location>
        <begin position="40"/>
        <end position="191"/>
    </location>
</feature>
<dbReference type="PANTHER" id="PTHR43774:SF1">
    <property type="entry name" value="PEPTIDE METHIONINE SULFOXIDE REDUCTASE MSRA 2"/>
    <property type="match status" value="1"/>
</dbReference>
<dbReference type="GO" id="GO:0008113">
    <property type="term" value="F:peptide-methionine (S)-S-oxide reductase activity"/>
    <property type="evidence" value="ECO:0007669"/>
    <property type="project" value="UniProtKB-UniRule"/>
</dbReference>
<dbReference type="InterPro" id="IPR002569">
    <property type="entry name" value="Met_Sox_Rdtase_MsrA_dom"/>
</dbReference>
<keyword evidence="5" id="KW-0732">Signal</keyword>
<comment type="catalytic activity">
    <reaction evidence="3 4">
        <text>[thioredoxin]-disulfide + L-methionine + H2O = L-methionine (S)-S-oxide + [thioredoxin]-dithiol</text>
        <dbReference type="Rhea" id="RHEA:19993"/>
        <dbReference type="Rhea" id="RHEA-COMP:10698"/>
        <dbReference type="Rhea" id="RHEA-COMP:10700"/>
        <dbReference type="ChEBI" id="CHEBI:15377"/>
        <dbReference type="ChEBI" id="CHEBI:29950"/>
        <dbReference type="ChEBI" id="CHEBI:50058"/>
        <dbReference type="ChEBI" id="CHEBI:57844"/>
        <dbReference type="ChEBI" id="CHEBI:58772"/>
        <dbReference type="EC" id="1.8.4.11"/>
    </reaction>
</comment>
<evidence type="ECO:0000256" key="2">
    <source>
        <dbReference type="ARBA" id="ARBA00047806"/>
    </source>
</evidence>
<dbReference type="InterPro" id="IPR036509">
    <property type="entry name" value="Met_Sox_Rdtase_MsrA_sf"/>
</dbReference>
<dbReference type="EC" id="1.8.4.11" evidence="4"/>
<feature type="signal peptide" evidence="5">
    <location>
        <begin position="1"/>
        <end position="20"/>
    </location>
</feature>
<dbReference type="AlphaFoldDB" id="A0A7G5GPL0"/>
<dbReference type="PANTHER" id="PTHR43774">
    <property type="entry name" value="PEPTIDE METHIONINE SULFOXIDE REDUCTASE"/>
    <property type="match status" value="1"/>
</dbReference>
<gene>
    <name evidence="4 7" type="primary">msrA</name>
    <name evidence="7" type="ORF">H3H32_22790</name>
</gene>
<dbReference type="Gene3D" id="3.30.1060.10">
    <property type="entry name" value="Peptide methionine sulphoxide reductase MsrA"/>
    <property type="match status" value="1"/>
</dbReference>